<dbReference type="AlphaFoldDB" id="Q2SER9"/>
<keyword evidence="2" id="KW-1185">Reference proteome</keyword>
<dbReference type="HOGENOM" id="CLU_2990386_0_0_6"/>
<name>Q2SER9_HAHCH</name>
<gene>
    <name evidence="1" type="ordered locus">HCH_04144</name>
</gene>
<dbReference type="KEGG" id="hch:HCH_04144"/>
<evidence type="ECO:0000313" key="2">
    <source>
        <dbReference type="Proteomes" id="UP000000238"/>
    </source>
</evidence>
<proteinExistence type="predicted"/>
<dbReference type="STRING" id="349521.HCH_04144"/>
<dbReference type="Proteomes" id="UP000000238">
    <property type="component" value="Chromosome"/>
</dbReference>
<sequence length="57" mass="6405">MIKSILFLMLCILISALAWGFFHLLGQYAFPVMSVMTLVGLLAHRRKRAKAAENSPQ</sequence>
<accession>Q2SER9</accession>
<protein>
    <submittedName>
        <fullName evidence="1">Uncharacterized protein</fullName>
    </submittedName>
</protein>
<dbReference type="EMBL" id="CP000155">
    <property type="protein sequence ID" value="ABC30855.1"/>
    <property type="molecule type" value="Genomic_DNA"/>
</dbReference>
<organism evidence="1 2">
    <name type="scientific">Hahella chejuensis (strain KCTC 2396)</name>
    <dbReference type="NCBI Taxonomy" id="349521"/>
    <lineage>
        <taxon>Bacteria</taxon>
        <taxon>Pseudomonadati</taxon>
        <taxon>Pseudomonadota</taxon>
        <taxon>Gammaproteobacteria</taxon>
        <taxon>Oceanospirillales</taxon>
        <taxon>Hahellaceae</taxon>
        <taxon>Hahella</taxon>
    </lineage>
</organism>
<evidence type="ECO:0000313" key="1">
    <source>
        <dbReference type="EMBL" id="ABC30855.1"/>
    </source>
</evidence>
<reference evidence="1 2" key="1">
    <citation type="journal article" date="2005" name="Nucleic Acids Res.">
        <title>Genomic blueprint of Hahella chejuensis, a marine microbe producing an algicidal agent.</title>
        <authorList>
            <person name="Jeong H."/>
            <person name="Yim J.H."/>
            <person name="Lee C."/>
            <person name="Choi S.-H."/>
            <person name="Park Y.K."/>
            <person name="Yoon S.H."/>
            <person name="Hur C.-G."/>
            <person name="Kang H.-Y."/>
            <person name="Kim D."/>
            <person name="Lee H.H."/>
            <person name="Park K.H."/>
            <person name="Park S.-H."/>
            <person name="Park H.-S."/>
            <person name="Lee H.K."/>
            <person name="Oh T.K."/>
            <person name="Kim J.F."/>
        </authorList>
    </citation>
    <scope>NUCLEOTIDE SEQUENCE [LARGE SCALE GENOMIC DNA]</scope>
    <source>
        <strain evidence="1 2">KCTC 2396</strain>
    </source>
</reference>